<evidence type="ECO:0000313" key="2">
    <source>
        <dbReference type="EMBL" id="QCD87257.1"/>
    </source>
</evidence>
<reference evidence="2 3" key="1">
    <citation type="submission" date="2019-04" db="EMBL/GenBank/DDBJ databases">
        <title>An improved genome assembly and genetic linkage map for asparagus bean, Vigna unguiculata ssp. sesquipedialis.</title>
        <authorList>
            <person name="Xia Q."/>
            <person name="Zhang R."/>
            <person name="Dong Y."/>
        </authorList>
    </citation>
    <scope>NUCLEOTIDE SEQUENCE [LARGE SCALE GENOMIC DNA]</scope>
    <source>
        <tissue evidence="2">Leaf</tissue>
    </source>
</reference>
<dbReference type="EMBL" id="CP039347">
    <property type="protein sequence ID" value="QCD87257.1"/>
    <property type="molecule type" value="Genomic_DNA"/>
</dbReference>
<evidence type="ECO:0000256" key="1">
    <source>
        <dbReference type="SAM" id="SignalP"/>
    </source>
</evidence>
<evidence type="ECO:0000313" key="3">
    <source>
        <dbReference type="Proteomes" id="UP000501690"/>
    </source>
</evidence>
<gene>
    <name evidence="2" type="ORF">DEO72_LG3g1791</name>
</gene>
<feature type="signal peptide" evidence="1">
    <location>
        <begin position="1"/>
        <end position="24"/>
    </location>
</feature>
<evidence type="ECO:0008006" key="4">
    <source>
        <dbReference type="Google" id="ProtNLM"/>
    </source>
</evidence>
<dbReference type="Gramene" id="Vigun11g048650.1.v1.2">
    <property type="protein sequence ID" value="Vigun11g048650.1.v1.2"/>
    <property type="gene ID" value="Vigun11g048650.v1.2"/>
</dbReference>
<dbReference type="AlphaFoldDB" id="A0A4D6LFC2"/>
<dbReference type="Proteomes" id="UP000501690">
    <property type="component" value="Linkage Group LG3"/>
</dbReference>
<keyword evidence="1" id="KW-0732">Signal</keyword>
<feature type="chain" id="PRO_5020030608" description="Thionin-like protein 2" evidence="1">
    <location>
        <begin position="25"/>
        <end position="102"/>
    </location>
</feature>
<organism evidence="2 3">
    <name type="scientific">Vigna unguiculata</name>
    <name type="common">Cowpea</name>
    <dbReference type="NCBI Taxonomy" id="3917"/>
    <lineage>
        <taxon>Eukaryota</taxon>
        <taxon>Viridiplantae</taxon>
        <taxon>Streptophyta</taxon>
        <taxon>Embryophyta</taxon>
        <taxon>Tracheophyta</taxon>
        <taxon>Spermatophyta</taxon>
        <taxon>Magnoliopsida</taxon>
        <taxon>eudicotyledons</taxon>
        <taxon>Gunneridae</taxon>
        <taxon>Pentapetalae</taxon>
        <taxon>rosids</taxon>
        <taxon>fabids</taxon>
        <taxon>Fabales</taxon>
        <taxon>Fabaceae</taxon>
        <taxon>Papilionoideae</taxon>
        <taxon>50 kb inversion clade</taxon>
        <taxon>NPAAA clade</taxon>
        <taxon>indigoferoid/millettioid clade</taxon>
        <taxon>Phaseoleae</taxon>
        <taxon>Vigna</taxon>
    </lineage>
</organism>
<proteinExistence type="predicted"/>
<protein>
    <recommendedName>
        <fullName evidence="4">Thionin-like protein 2</fullName>
    </recommendedName>
</protein>
<accession>A0A4D6LFC2</accession>
<name>A0A4D6LFC2_VIGUN</name>
<keyword evidence="3" id="KW-1185">Reference proteome</keyword>
<sequence length="102" mass="11553">MGKFEIKTIGVIMTVMILTSFAEANFWCNVKCKIKCEEQPFPEVYDKCMRDCKSSCSKLSSHPVYNCITGCHLMKSIATKNGVNDLVDNVMNSCIQECKERL</sequence>
<dbReference type="OrthoDB" id="1431774at2759"/>